<dbReference type="GO" id="GO:0071391">
    <property type="term" value="P:cellular response to estrogen stimulus"/>
    <property type="evidence" value="ECO:0007669"/>
    <property type="project" value="TreeGrafter"/>
</dbReference>
<evidence type="ECO:0000256" key="2">
    <source>
        <dbReference type="ARBA" id="ARBA00022761"/>
    </source>
</evidence>
<proteinExistence type="predicted"/>
<dbReference type="PANTHER" id="PTHR23345:SF9">
    <property type="entry name" value="VITELLOGENIN-RELATED"/>
    <property type="match status" value="1"/>
</dbReference>
<reference evidence="5" key="2">
    <citation type="submission" date="2025-09" db="UniProtKB">
        <authorList>
            <consortium name="Ensembl"/>
        </authorList>
    </citation>
    <scope>IDENTIFICATION</scope>
</reference>
<protein>
    <recommendedName>
        <fullName evidence="4">Vitellogenin domain-containing protein</fullName>
    </recommendedName>
</protein>
<evidence type="ECO:0000256" key="3">
    <source>
        <dbReference type="ARBA" id="ARBA00023180"/>
    </source>
</evidence>
<dbReference type="SUPFAM" id="SSF56968">
    <property type="entry name" value="Lipovitellin-phosvitin complex, beta-sheet shell regions"/>
    <property type="match status" value="1"/>
</dbReference>
<sequence length="123" mass="13461">MRVFVLALTVALAVCIGKTYVYNYEAELLGGLPEEGLARAGIKIQSKVLLHAQTQDTFLMKVQPKIVEYNGVWPKDVYTEVAKLNAALAAQLQTPVKFEYANGLVGKVYAPNEPCAAAEDREC</sequence>
<evidence type="ECO:0000313" key="5">
    <source>
        <dbReference type="Ensembl" id="ENSNMLP00000027371.1"/>
    </source>
</evidence>
<dbReference type="Ensembl" id="ENSNMLT00000030577.1">
    <property type="protein sequence ID" value="ENSNMLP00000027371.1"/>
    <property type="gene ID" value="ENSNMLG00000017447.1"/>
</dbReference>
<evidence type="ECO:0000313" key="6">
    <source>
        <dbReference type="Proteomes" id="UP000694523"/>
    </source>
</evidence>
<evidence type="ECO:0000256" key="1">
    <source>
        <dbReference type="ARBA" id="ARBA00022729"/>
    </source>
</evidence>
<keyword evidence="2" id="KW-0758">Storage protein</keyword>
<accession>A0A8C6TVS4</accession>
<dbReference type="Proteomes" id="UP000694523">
    <property type="component" value="Unplaced"/>
</dbReference>
<dbReference type="InterPro" id="IPR015816">
    <property type="entry name" value="Vitellinogen_b-sht_N"/>
</dbReference>
<name>A0A8C6TVS4_9GOBI</name>
<keyword evidence="1" id="KW-0732">Signal</keyword>
<keyword evidence="3" id="KW-0325">Glycoprotein</keyword>
<organism evidence="5 6">
    <name type="scientific">Neogobius melanostomus</name>
    <name type="common">round goby</name>
    <dbReference type="NCBI Taxonomy" id="47308"/>
    <lineage>
        <taxon>Eukaryota</taxon>
        <taxon>Metazoa</taxon>
        <taxon>Chordata</taxon>
        <taxon>Craniata</taxon>
        <taxon>Vertebrata</taxon>
        <taxon>Euteleostomi</taxon>
        <taxon>Actinopterygii</taxon>
        <taxon>Neopterygii</taxon>
        <taxon>Teleostei</taxon>
        <taxon>Neoteleostei</taxon>
        <taxon>Acanthomorphata</taxon>
        <taxon>Gobiaria</taxon>
        <taxon>Gobiiformes</taxon>
        <taxon>Gobioidei</taxon>
        <taxon>Gobiidae</taxon>
        <taxon>Benthophilinae</taxon>
        <taxon>Neogobiini</taxon>
        <taxon>Neogobius</taxon>
    </lineage>
</organism>
<evidence type="ECO:0000259" key="4">
    <source>
        <dbReference type="Pfam" id="PF01347"/>
    </source>
</evidence>
<dbReference type="PANTHER" id="PTHR23345">
    <property type="entry name" value="VITELLOGENIN-RELATED"/>
    <property type="match status" value="1"/>
</dbReference>
<reference evidence="5" key="1">
    <citation type="submission" date="2025-08" db="UniProtKB">
        <authorList>
            <consortium name="Ensembl"/>
        </authorList>
    </citation>
    <scope>IDENTIFICATION</scope>
</reference>
<dbReference type="InterPro" id="IPR050733">
    <property type="entry name" value="Vitellogenin/Apolipophorin"/>
</dbReference>
<dbReference type="GO" id="GO:0045735">
    <property type="term" value="F:nutrient reservoir activity"/>
    <property type="evidence" value="ECO:0007669"/>
    <property type="project" value="UniProtKB-KW"/>
</dbReference>
<dbReference type="AlphaFoldDB" id="A0A8C6TVS4"/>
<dbReference type="InterPro" id="IPR015819">
    <property type="entry name" value="Lipid_transp_b-sht_shell"/>
</dbReference>
<dbReference type="GO" id="GO:0032355">
    <property type="term" value="P:response to estradiol"/>
    <property type="evidence" value="ECO:0007669"/>
    <property type="project" value="TreeGrafter"/>
</dbReference>
<feature type="domain" description="Vitellogenin" evidence="4">
    <location>
        <begin position="17"/>
        <end position="112"/>
    </location>
</feature>
<dbReference type="Pfam" id="PF01347">
    <property type="entry name" value="Vitellogenin_N"/>
    <property type="match status" value="1"/>
</dbReference>
<dbReference type="GO" id="GO:0005319">
    <property type="term" value="F:lipid transporter activity"/>
    <property type="evidence" value="ECO:0007669"/>
    <property type="project" value="InterPro"/>
</dbReference>
<dbReference type="InterPro" id="IPR001747">
    <property type="entry name" value="Vitellogenin_N"/>
</dbReference>
<keyword evidence="6" id="KW-1185">Reference proteome</keyword>
<dbReference type="Gene3D" id="2.30.230.10">
    <property type="entry name" value="Lipovitellin, beta-sheet shell regions, chain A"/>
    <property type="match status" value="1"/>
</dbReference>